<dbReference type="KEGG" id="bsto:C0V70_09110"/>
<protein>
    <submittedName>
        <fullName evidence="1">Uncharacterized protein</fullName>
    </submittedName>
</protein>
<evidence type="ECO:0000313" key="2">
    <source>
        <dbReference type="Proteomes" id="UP000235584"/>
    </source>
</evidence>
<reference evidence="1 2" key="1">
    <citation type="submission" date="2018-01" db="EMBL/GenBank/DDBJ databases">
        <title>Complete genome sequence of Bacteriovorax stolpii DSM12778.</title>
        <authorList>
            <person name="Tang B."/>
            <person name="Chang J."/>
        </authorList>
    </citation>
    <scope>NUCLEOTIDE SEQUENCE [LARGE SCALE GENOMIC DNA]</scope>
    <source>
        <strain evidence="1 2">DSM 12778</strain>
    </source>
</reference>
<evidence type="ECO:0000313" key="1">
    <source>
        <dbReference type="EMBL" id="AUN98259.1"/>
    </source>
</evidence>
<dbReference type="OrthoDB" id="180075at2"/>
<organism evidence="1 2">
    <name type="scientific">Bacteriovorax stolpii</name>
    <name type="common">Bdellovibrio stolpii</name>
    <dbReference type="NCBI Taxonomy" id="960"/>
    <lineage>
        <taxon>Bacteria</taxon>
        <taxon>Pseudomonadati</taxon>
        <taxon>Bdellovibrionota</taxon>
        <taxon>Bacteriovoracia</taxon>
        <taxon>Bacteriovoracales</taxon>
        <taxon>Bacteriovoracaceae</taxon>
        <taxon>Bacteriovorax</taxon>
    </lineage>
</organism>
<proteinExistence type="predicted"/>
<dbReference type="EMBL" id="CP025704">
    <property type="protein sequence ID" value="AUN98259.1"/>
    <property type="molecule type" value="Genomic_DNA"/>
</dbReference>
<dbReference type="Proteomes" id="UP000235584">
    <property type="component" value="Chromosome"/>
</dbReference>
<gene>
    <name evidence="1" type="ORF">C0V70_09110</name>
</gene>
<name>A0A2K9NRW5_BACTC</name>
<keyword evidence="2" id="KW-1185">Reference proteome</keyword>
<dbReference type="RefSeq" id="WP_102243550.1">
    <property type="nucleotide sequence ID" value="NZ_CP025704.1"/>
</dbReference>
<dbReference type="AlphaFoldDB" id="A0A2K9NRW5"/>
<sequence length="373" mass="43078">MSQNTIKKGRILVYRVYDIGEEIDLEKAEKLLQQENAARSKFKLKKINQQAVIVSNDPLSVALGNYAYADHDMSFNPEVSAKIWEFGALSITFDFPIPEGTTIDQLRAISDRIQNYDLLDVYARGKARELSLQIKDSMAKTNEWEVNEDYILYYIESFANNYQDASTILAEEDIAALIINEEKDQLAPQIKERIYTSKLQYYKNDLAIIDWNSAFIIEPSGSMDIPDVIEFALNQLLEMRYYDDLLDKKLKDLYSAVELKEMSIFSSRYTDLALEAGQRYIEIAEIVEAVENSLKVIGDLYHSTVFRMASNKFRFSDWQSSIDNKLDNMAELCKLLLDNITSRRSHLLELIIIALISIELIPFVKQLIDYMNR</sequence>
<accession>A0A2K9NRW5</accession>